<organism evidence="3 4">
    <name type="scientific">Gymnopilus dilepis</name>
    <dbReference type="NCBI Taxonomy" id="231916"/>
    <lineage>
        <taxon>Eukaryota</taxon>
        <taxon>Fungi</taxon>
        <taxon>Dikarya</taxon>
        <taxon>Basidiomycota</taxon>
        <taxon>Agaricomycotina</taxon>
        <taxon>Agaricomycetes</taxon>
        <taxon>Agaricomycetidae</taxon>
        <taxon>Agaricales</taxon>
        <taxon>Agaricineae</taxon>
        <taxon>Hymenogastraceae</taxon>
        <taxon>Gymnopilus</taxon>
    </lineage>
</organism>
<dbReference type="OrthoDB" id="3365698at2759"/>
<evidence type="ECO:0000256" key="1">
    <source>
        <dbReference type="SAM" id="Coils"/>
    </source>
</evidence>
<dbReference type="AlphaFoldDB" id="A0A409XY34"/>
<reference evidence="3 4" key="1">
    <citation type="journal article" date="2018" name="Evol. Lett.">
        <title>Horizontal gene cluster transfer increased hallucinogenic mushroom diversity.</title>
        <authorList>
            <person name="Reynolds H.T."/>
            <person name="Vijayakumar V."/>
            <person name="Gluck-Thaler E."/>
            <person name="Korotkin H.B."/>
            <person name="Matheny P.B."/>
            <person name="Slot J.C."/>
        </authorList>
    </citation>
    <scope>NUCLEOTIDE SEQUENCE [LARGE SCALE GENOMIC DNA]</scope>
    <source>
        <strain evidence="3 4">SRW20</strain>
    </source>
</reference>
<dbReference type="InterPro" id="IPR001810">
    <property type="entry name" value="F-box_dom"/>
</dbReference>
<name>A0A409XY34_9AGAR</name>
<comment type="caution">
    <text evidence="3">The sequence shown here is derived from an EMBL/GenBank/DDBJ whole genome shotgun (WGS) entry which is preliminary data.</text>
</comment>
<protein>
    <recommendedName>
        <fullName evidence="2">F-box domain-containing protein</fullName>
    </recommendedName>
</protein>
<dbReference type="InParanoid" id="A0A409XY34"/>
<evidence type="ECO:0000259" key="2">
    <source>
        <dbReference type="Pfam" id="PF12937"/>
    </source>
</evidence>
<dbReference type="InterPro" id="IPR036047">
    <property type="entry name" value="F-box-like_dom_sf"/>
</dbReference>
<dbReference type="EMBL" id="NHYE01001419">
    <property type="protein sequence ID" value="PPQ95669.1"/>
    <property type="molecule type" value="Genomic_DNA"/>
</dbReference>
<dbReference type="Pfam" id="PF12937">
    <property type="entry name" value="F-box-like"/>
    <property type="match status" value="1"/>
</dbReference>
<feature type="domain" description="F-box" evidence="2">
    <location>
        <begin position="73"/>
        <end position="128"/>
    </location>
</feature>
<keyword evidence="4" id="KW-1185">Reference proteome</keyword>
<gene>
    <name evidence="3" type="ORF">CVT26_008321</name>
</gene>
<dbReference type="SUPFAM" id="SSF81383">
    <property type="entry name" value="F-box domain"/>
    <property type="match status" value="1"/>
</dbReference>
<sequence length="636" mass="72737">MVAQFAKLLTSNDPPSEDAIREMKGIMAAPLEELEATDRKIMDLEEQLQILKEKREGIRTSVQEYRTILSPMRQLPNDILREIFSHCLPCHRNPVPIATEIPLLLAQVCSKWRAVVFSSPRLWSQLYISFCDEDREYRPAHTIDPLLGVTNDQRREKAIQVLNQRVEIVREWLARSGSCPLSISLNYTRSSFDWRDDVETDEDPDANSDILSDATRRLFKILASHSHHMQSLELSMPVEIYRELELMMSMDSLTALSELKVNFFYNFTPHGGDNQYEPIKLLKVPHLRRISLGPVDGYPTRRAWLLNDFPFADRGKQLTYFSSHRMFTLPESFSLLKQCENLVYCRLHLMSFRDSDDVPIQGVAYLPSLLLFALIDDAEIAQGSDHFFSSIEAPHLRHFDYMTQTCIHDTNVAVQTMHPVAKFLKRSPELRKLTIDPYGFSRDHLAQILQVASPSLEHLVLGQEVDLRTPKAQRGYFEGAAVSWDIGSLFTDGEGNSRPDILMPKLNILESSTGSISDSSLLRVITSRIEAASLGKCVPLKLVRVIFNKAKKVDIQKEVALHHERLGIQDGSAAEDFTLELEYDTDVDSFNADPLSSSFGIQNDRHWPHIELDEWVRISLLLMYILWKIMCSSFST</sequence>
<keyword evidence="1" id="KW-0175">Coiled coil</keyword>
<evidence type="ECO:0000313" key="3">
    <source>
        <dbReference type="EMBL" id="PPQ95669.1"/>
    </source>
</evidence>
<dbReference type="Gene3D" id="1.20.1280.50">
    <property type="match status" value="1"/>
</dbReference>
<proteinExistence type="predicted"/>
<dbReference type="Proteomes" id="UP000284706">
    <property type="component" value="Unassembled WGS sequence"/>
</dbReference>
<feature type="coiled-coil region" evidence="1">
    <location>
        <begin position="34"/>
        <end position="61"/>
    </location>
</feature>
<evidence type="ECO:0000313" key="4">
    <source>
        <dbReference type="Proteomes" id="UP000284706"/>
    </source>
</evidence>
<accession>A0A409XY34</accession>